<feature type="transmembrane region" description="Helical" evidence="5">
    <location>
        <begin position="270"/>
        <end position="290"/>
    </location>
</feature>
<feature type="non-terminal residue" evidence="6">
    <location>
        <position position="293"/>
    </location>
</feature>
<protein>
    <submittedName>
        <fullName evidence="6">Flavin-binding monooxygenase-like protein</fullName>
    </submittedName>
</protein>
<proteinExistence type="inferred from homology"/>
<dbReference type="FunFam" id="3.50.50.60:FF:000161">
    <property type="entry name" value="Dimethylaniline monooxygenase [N-oxide-forming]"/>
    <property type="match status" value="1"/>
</dbReference>
<dbReference type="GO" id="GO:0050660">
    <property type="term" value="F:flavin adenine dinucleotide binding"/>
    <property type="evidence" value="ECO:0007669"/>
    <property type="project" value="InterPro"/>
</dbReference>
<keyword evidence="5" id="KW-0472">Membrane</keyword>
<keyword evidence="6" id="KW-0503">Monooxygenase</keyword>
<dbReference type="InterPro" id="IPR050346">
    <property type="entry name" value="FMO-like"/>
</dbReference>
<sequence>MTMCFTVKVLRLVYGQHSLDGGQRFHGAYSAAENGPRIVWTATESQDDIDTFTADKVIVKNGKSYDCDILITCTGYTFGFPYLDKKIINIENHEVPLYKFVFPPNNTNLAVIGMIQPIGSIVPISEMQARWVSQVFLGKLSLPSKDKMFEDIALKRKAMKRRYFQSEKHTIQVDYVKYMDEIASFLGCKPDLRKIALSDPRFALRLFMGANVPYVYRLVGPNKWEGAEDAIRSVPYRVKKPLKARECRIRRHKRRGVMDEYFRYASMKWIAGWTAVIFMVGLMAFCSGSAGMS</sequence>
<evidence type="ECO:0000313" key="7">
    <source>
        <dbReference type="Proteomes" id="UP000230423"/>
    </source>
</evidence>
<dbReference type="AlphaFoldDB" id="A0A2G9TSV2"/>
<dbReference type="GO" id="GO:0050661">
    <property type="term" value="F:NADP binding"/>
    <property type="evidence" value="ECO:0007669"/>
    <property type="project" value="InterPro"/>
</dbReference>
<keyword evidence="5" id="KW-1133">Transmembrane helix</keyword>
<dbReference type="InterPro" id="IPR020946">
    <property type="entry name" value="Flavin_mOase-like"/>
</dbReference>
<evidence type="ECO:0000256" key="4">
    <source>
        <dbReference type="ARBA" id="ARBA00023002"/>
    </source>
</evidence>
<dbReference type="EMBL" id="KZ354431">
    <property type="protein sequence ID" value="PIO60988.1"/>
    <property type="molecule type" value="Genomic_DNA"/>
</dbReference>
<dbReference type="Pfam" id="PF00743">
    <property type="entry name" value="FMO-like"/>
    <property type="match status" value="1"/>
</dbReference>
<reference evidence="6 7" key="1">
    <citation type="submission" date="2015-09" db="EMBL/GenBank/DDBJ databases">
        <title>Draft genome of the parasitic nematode Teladorsagia circumcincta isolate WARC Sus (inbred).</title>
        <authorList>
            <person name="Mitreva M."/>
        </authorList>
    </citation>
    <scope>NUCLEOTIDE SEQUENCE [LARGE SCALE GENOMIC DNA]</scope>
    <source>
        <strain evidence="6 7">S</strain>
    </source>
</reference>
<evidence type="ECO:0000256" key="1">
    <source>
        <dbReference type="ARBA" id="ARBA00009183"/>
    </source>
</evidence>
<gene>
    <name evidence="6" type="ORF">TELCIR_17503</name>
</gene>
<name>A0A2G9TSV2_TELCI</name>
<organism evidence="6 7">
    <name type="scientific">Teladorsagia circumcincta</name>
    <name type="common">Brown stomach worm</name>
    <name type="synonym">Ostertagia circumcincta</name>
    <dbReference type="NCBI Taxonomy" id="45464"/>
    <lineage>
        <taxon>Eukaryota</taxon>
        <taxon>Metazoa</taxon>
        <taxon>Ecdysozoa</taxon>
        <taxon>Nematoda</taxon>
        <taxon>Chromadorea</taxon>
        <taxon>Rhabditida</taxon>
        <taxon>Rhabditina</taxon>
        <taxon>Rhabditomorpha</taxon>
        <taxon>Strongyloidea</taxon>
        <taxon>Trichostrongylidae</taxon>
        <taxon>Teladorsagia</taxon>
    </lineage>
</organism>
<dbReference type="InterPro" id="IPR036188">
    <property type="entry name" value="FAD/NAD-bd_sf"/>
</dbReference>
<evidence type="ECO:0000256" key="2">
    <source>
        <dbReference type="ARBA" id="ARBA00022630"/>
    </source>
</evidence>
<comment type="similarity">
    <text evidence="1">Belongs to the FMO family.</text>
</comment>
<dbReference type="Proteomes" id="UP000230423">
    <property type="component" value="Unassembled WGS sequence"/>
</dbReference>
<keyword evidence="4" id="KW-0560">Oxidoreductase</keyword>
<dbReference type="SUPFAM" id="SSF51905">
    <property type="entry name" value="FAD/NAD(P)-binding domain"/>
    <property type="match status" value="1"/>
</dbReference>
<evidence type="ECO:0000256" key="5">
    <source>
        <dbReference type="SAM" id="Phobius"/>
    </source>
</evidence>
<dbReference type="GO" id="GO:0004499">
    <property type="term" value="F:N,N-dimethylaniline monooxygenase activity"/>
    <property type="evidence" value="ECO:0007669"/>
    <property type="project" value="InterPro"/>
</dbReference>
<keyword evidence="7" id="KW-1185">Reference proteome</keyword>
<accession>A0A2G9TSV2</accession>
<evidence type="ECO:0000313" key="6">
    <source>
        <dbReference type="EMBL" id="PIO60988.1"/>
    </source>
</evidence>
<dbReference type="PANTHER" id="PTHR23023">
    <property type="entry name" value="DIMETHYLANILINE MONOOXYGENASE"/>
    <property type="match status" value="1"/>
</dbReference>
<dbReference type="OrthoDB" id="6435753at2759"/>
<evidence type="ECO:0000256" key="3">
    <source>
        <dbReference type="ARBA" id="ARBA00022827"/>
    </source>
</evidence>
<keyword evidence="3" id="KW-0274">FAD</keyword>
<dbReference type="Gene3D" id="3.50.50.60">
    <property type="entry name" value="FAD/NAD(P)-binding domain"/>
    <property type="match status" value="1"/>
</dbReference>
<keyword evidence="5" id="KW-0812">Transmembrane</keyword>
<keyword evidence="2" id="KW-0285">Flavoprotein</keyword>